<dbReference type="GO" id="GO:0031390">
    <property type="term" value="C:Ctf18 RFC-like complex"/>
    <property type="evidence" value="ECO:0007669"/>
    <property type="project" value="InterPro"/>
</dbReference>
<evidence type="ECO:0000313" key="5">
    <source>
        <dbReference type="Proteomes" id="UP000266841"/>
    </source>
</evidence>
<proteinExistence type="inferred from homology"/>
<dbReference type="PANTHER" id="PTHR13395">
    <property type="entry name" value="SISTER CHROMATID COHESION PROTEIN DCC1-RELATED"/>
    <property type="match status" value="1"/>
</dbReference>
<reference evidence="4 5" key="1">
    <citation type="journal article" date="2012" name="Genome Biol.">
        <title>Genome and low-iron response of an oceanic diatom adapted to chronic iron limitation.</title>
        <authorList>
            <person name="Lommer M."/>
            <person name="Specht M."/>
            <person name="Roy A.S."/>
            <person name="Kraemer L."/>
            <person name="Andreson R."/>
            <person name="Gutowska M.A."/>
            <person name="Wolf J."/>
            <person name="Bergner S.V."/>
            <person name="Schilhabel M.B."/>
            <person name="Klostermeier U.C."/>
            <person name="Beiko R.G."/>
            <person name="Rosenstiel P."/>
            <person name="Hippler M."/>
            <person name="Laroche J."/>
        </authorList>
    </citation>
    <scope>NUCLEOTIDE SEQUENCE [LARGE SCALE GENOMIC DNA]</scope>
    <source>
        <strain evidence="4 5">CCMP1005</strain>
    </source>
</reference>
<feature type="region of interest" description="Disordered" evidence="3">
    <location>
        <begin position="1"/>
        <end position="52"/>
    </location>
</feature>
<dbReference type="eggNOG" id="ENOG502SWEG">
    <property type="taxonomic scope" value="Eukaryota"/>
</dbReference>
<accession>K0RDL5</accession>
<feature type="region of interest" description="Disordered" evidence="3">
    <location>
        <begin position="213"/>
        <end position="233"/>
    </location>
</feature>
<dbReference type="EMBL" id="AGNL01049456">
    <property type="protein sequence ID" value="EJK44612.1"/>
    <property type="molecule type" value="Genomic_DNA"/>
</dbReference>
<comment type="similarity">
    <text evidence="1">Belongs to the DCC1 family.</text>
</comment>
<evidence type="ECO:0000313" key="4">
    <source>
        <dbReference type="EMBL" id="EJK44612.1"/>
    </source>
</evidence>
<comment type="caution">
    <text evidence="4">The sequence shown here is derived from an EMBL/GenBank/DDBJ whole genome shotgun (WGS) entry which is preliminary data.</text>
</comment>
<organism evidence="4 5">
    <name type="scientific">Thalassiosira oceanica</name>
    <name type="common">Marine diatom</name>
    <dbReference type="NCBI Taxonomy" id="159749"/>
    <lineage>
        <taxon>Eukaryota</taxon>
        <taxon>Sar</taxon>
        <taxon>Stramenopiles</taxon>
        <taxon>Ochrophyta</taxon>
        <taxon>Bacillariophyta</taxon>
        <taxon>Coscinodiscophyceae</taxon>
        <taxon>Thalassiosirophycidae</taxon>
        <taxon>Thalassiosirales</taxon>
        <taxon>Thalassiosiraceae</taxon>
        <taxon>Thalassiosira</taxon>
    </lineage>
</organism>
<dbReference type="Proteomes" id="UP000266841">
    <property type="component" value="Unassembled WGS sequence"/>
</dbReference>
<evidence type="ECO:0000256" key="3">
    <source>
        <dbReference type="SAM" id="MobiDB-lite"/>
    </source>
</evidence>
<dbReference type="AlphaFoldDB" id="K0RDL5"/>
<dbReference type="InterPro" id="IPR019128">
    <property type="entry name" value="Dcc1"/>
</dbReference>
<evidence type="ECO:0000256" key="2">
    <source>
        <dbReference type="ARBA" id="ARBA00022705"/>
    </source>
</evidence>
<feature type="compositionally biased region" description="Basic and acidic residues" evidence="3">
    <location>
        <begin position="1"/>
        <end position="10"/>
    </location>
</feature>
<dbReference type="GO" id="GO:0034088">
    <property type="term" value="P:maintenance of mitotic sister chromatid cohesion"/>
    <property type="evidence" value="ECO:0007669"/>
    <property type="project" value="TreeGrafter"/>
</dbReference>
<keyword evidence="2" id="KW-0235">DNA replication</keyword>
<feature type="non-terminal residue" evidence="4">
    <location>
        <position position="1"/>
    </location>
</feature>
<dbReference type="Pfam" id="PF09724">
    <property type="entry name" value="Dcc1"/>
    <property type="match status" value="1"/>
</dbReference>
<name>K0RDL5_THAOC</name>
<gene>
    <name evidence="4" type="ORF">THAOC_36837</name>
</gene>
<feature type="compositionally biased region" description="Low complexity" evidence="3">
    <location>
        <begin position="18"/>
        <end position="39"/>
    </location>
</feature>
<dbReference type="PANTHER" id="PTHR13395:SF6">
    <property type="entry name" value="SISTER CHROMATID COHESION PROTEIN DCC1"/>
    <property type="match status" value="1"/>
</dbReference>
<protein>
    <submittedName>
        <fullName evidence="4">Uncharacterized protein</fullName>
    </submittedName>
</protein>
<dbReference type="GO" id="GO:0006260">
    <property type="term" value="P:DNA replication"/>
    <property type="evidence" value="ECO:0007669"/>
    <property type="project" value="UniProtKB-KW"/>
</dbReference>
<evidence type="ECO:0000256" key="1">
    <source>
        <dbReference type="ARBA" id="ARBA00007017"/>
    </source>
</evidence>
<dbReference type="GO" id="GO:0000785">
    <property type="term" value="C:chromatin"/>
    <property type="evidence" value="ECO:0007669"/>
    <property type="project" value="TreeGrafter"/>
</dbReference>
<dbReference type="GO" id="GO:0000775">
    <property type="term" value="C:chromosome, centromeric region"/>
    <property type="evidence" value="ECO:0007669"/>
    <property type="project" value="TreeGrafter"/>
</dbReference>
<keyword evidence="5" id="KW-1185">Reference proteome</keyword>
<sequence length="233" mass="24137">LEGEDGDRGDAPGGGDGPSRPSGSGSQSQSQFGERSQVPAGGGGGPSAGLPDEVVWHCLRPLLRRGGAGGSGDGDAIPSSARLVPDEVARAAAHAAFLRGTPTALSGGDDGATSWRSESELLEAWSGRLPSMTRGYEPRTSLLGGIAVSDSGRWRYLPEAALPLDAGRRLGAMFAARRVWTLSETVPYLARFAGGGDGEGGVEEGVRGILEEHAKEVRQRSDGKRTERYVAKS</sequence>